<evidence type="ECO:0000313" key="1">
    <source>
        <dbReference type="EMBL" id="CAB4000480.1"/>
    </source>
</evidence>
<gene>
    <name evidence="1" type="ORF">PACLA_8A071275</name>
</gene>
<organism evidence="1 2">
    <name type="scientific">Paramuricea clavata</name>
    <name type="common">Red gorgonian</name>
    <name type="synonym">Violescent sea-whip</name>
    <dbReference type="NCBI Taxonomy" id="317549"/>
    <lineage>
        <taxon>Eukaryota</taxon>
        <taxon>Metazoa</taxon>
        <taxon>Cnidaria</taxon>
        <taxon>Anthozoa</taxon>
        <taxon>Octocorallia</taxon>
        <taxon>Malacalcyonacea</taxon>
        <taxon>Plexauridae</taxon>
        <taxon>Paramuricea</taxon>
    </lineage>
</organism>
<sequence length="112" mass="12840">MSSKKKKRPSGMFDFGNVLSKFEDEKRNLDAIRERLKAVNEIDLRRLLSDACVLMEDEALQLLASKLSFEGLLNLCDAVRHVPKNIPCVVNGIFCDIVLYLNFSRVCLHNIW</sequence>
<name>A0A7D9E590_PARCT</name>
<dbReference type="AlphaFoldDB" id="A0A7D9E590"/>
<proteinExistence type="predicted"/>
<protein>
    <submittedName>
        <fullName evidence="1">Uncharacterized protein</fullName>
    </submittedName>
</protein>
<evidence type="ECO:0000313" key="2">
    <source>
        <dbReference type="Proteomes" id="UP001152795"/>
    </source>
</evidence>
<reference evidence="1" key="1">
    <citation type="submission" date="2020-04" db="EMBL/GenBank/DDBJ databases">
        <authorList>
            <person name="Alioto T."/>
            <person name="Alioto T."/>
            <person name="Gomez Garrido J."/>
        </authorList>
    </citation>
    <scope>NUCLEOTIDE SEQUENCE</scope>
    <source>
        <strain evidence="1">A484AB</strain>
    </source>
</reference>
<comment type="caution">
    <text evidence="1">The sequence shown here is derived from an EMBL/GenBank/DDBJ whole genome shotgun (WGS) entry which is preliminary data.</text>
</comment>
<accession>A0A7D9E590</accession>
<dbReference type="EMBL" id="CACRXK020003847">
    <property type="protein sequence ID" value="CAB4000480.1"/>
    <property type="molecule type" value="Genomic_DNA"/>
</dbReference>
<dbReference type="Proteomes" id="UP001152795">
    <property type="component" value="Unassembled WGS sequence"/>
</dbReference>
<keyword evidence="2" id="KW-1185">Reference proteome</keyword>